<keyword evidence="1" id="KW-1133">Transmembrane helix</keyword>
<keyword evidence="1" id="KW-0812">Transmembrane</keyword>
<evidence type="ECO:0000313" key="2">
    <source>
        <dbReference type="EMBL" id="ROT76635.1"/>
    </source>
</evidence>
<dbReference type="Proteomes" id="UP000283509">
    <property type="component" value="Unassembled WGS sequence"/>
</dbReference>
<evidence type="ECO:0000256" key="1">
    <source>
        <dbReference type="SAM" id="Phobius"/>
    </source>
</evidence>
<keyword evidence="1" id="KW-0472">Membrane</keyword>
<evidence type="ECO:0000313" key="3">
    <source>
        <dbReference type="Proteomes" id="UP000283509"/>
    </source>
</evidence>
<protein>
    <submittedName>
        <fullName evidence="2">Uncharacterized protein</fullName>
    </submittedName>
</protein>
<proteinExistence type="predicted"/>
<feature type="transmembrane region" description="Helical" evidence="1">
    <location>
        <begin position="437"/>
        <end position="455"/>
    </location>
</feature>
<keyword evidence="3" id="KW-1185">Reference proteome</keyword>
<accession>A0A423TJL7</accession>
<reference evidence="2 3" key="1">
    <citation type="submission" date="2018-04" db="EMBL/GenBank/DDBJ databases">
        <authorList>
            <person name="Zhang X."/>
            <person name="Yuan J."/>
            <person name="Li F."/>
            <person name="Xiang J."/>
        </authorList>
    </citation>
    <scope>NUCLEOTIDE SEQUENCE [LARGE SCALE GENOMIC DNA]</scope>
    <source>
        <tissue evidence="2">Muscle</tissue>
    </source>
</reference>
<feature type="transmembrane region" description="Helical" evidence="1">
    <location>
        <begin position="20"/>
        <end position="43"/>
    </location>
</feature>
<feature type="transmembrane region" description="Helical" evidence="1">
    <location>
        <begin position="402"/>
        <end position="425"/>
    </location>
</feature>
<sequence length="545" mass="60330">MQTPFLTQRKHNQLVRKEKIFLLGIGCEIALSVFPHSHLVIKIGSQLSSRVRHTLGEKRFSPILLFLSLSTPLSLSSVLKRYAFFLFQSLPALFMSQAVSHPSSRPHLYFCLRFSVVKSVPSLFFRVGALVSVVSLPSSPYILPLSFLGLGSFFLPCLLDVAHPPLSYPFRVIVPISQQKSPSSHSSLRLLFHTSSVSTRVARRPCSLPRSLLSPIAHLCLSSSVFSASFLLRLSLPYIWCALSSISLDLNLSTQVLFEALLILSLSFFSQSSSPLSPSYSTKLCHLLSLSTLLSSLFLCINHPHLSSLHIILLSSQSLRPLPRSVGSRDHLLLGLSSHLATPTLPPSSLSISLLSRPLFPPPPLCTADNPPLPWPPVTASSRYATHAQRLPPRHEVSYFPFLSPLFLLFSSVSFFAFFSFFLLFQCMYLYMKSPSPLLLSISHSPTSFLLLLSFHLSVCMAPSPSRSYSLPPRFLFTLIFSSQFLTSLLPFPSVSPLPPLLTKGPRKKTRLAPRGPRGKDDGIELVRPALHPLIFSLPMPPSLS</sequence>
<organism evidence="2 3">
    <name type="scientific">Penaeus vannamei</name>
    <name type="common">Whiteleg shrimp</name>
    <name type="synonym">Litopenaeus vannamei</name>
    <dbReference type="NCBI Taxonomy" id="6689"/>
    <lineage>
        <taxon>Eukaryota</taxon>
        <taxon>Metazoa</taxon>
        <taxon>Ecdysozoa</taxon>
        <taxon>Arthropoda</taxon>
        <taxon>Crustacea</taxon>
        <taxon>Multicrustacea</taxon>
        <taxon>Malacostraca</taxon>
        <taxon>Eumalacostraca</taxon>
        <taxon>Eucarida</taxon>
        <taxon>Decapoda</taxon>
        <taxon>Dendrobranchiata</taxon>
        <taxon>Penaeoidea</taxon>
        <taxon>Penaeidae</taxon>
        <taxon>Penaeus</taxon>
    </lineage>
</organism>
<reference evidence="2 3" key="2">
    <citation type="submission" date="2019-01" db="EMBL/GenBank/DDBJ databases">
        <title>The decoding of complex shrimp genome reveals the adaptation for benthos swimmer, frequently molting mechanism and breeding impact on genome.</title>
        <authorList>
            <person name="Sun Y."/>
            <person name="Gao Y."/>
            <person name="Yu Y."/>
        </authorList>
    </citation>
    <scope>NUCLEOTIDE SEQUENCE [LARGE SCALE GENOMIC DNA]</scope>
    <source>
        <tissue evidence="2">Muscle</tissue>
    </source>
</reference>
<dbReference type="EMBL" id="QCYY01001628">
    <property type="protein sequence ID" value="ROT76635.1"/>
    <property type="molecule type" value="Genomic_DNA"/>
</dbReference>
<feature type="transmembrane region" description="Helical" evidence="1">
    <location>
        <begin position="63"/>
        <end position="87"/>
    </location>
</feature>
<comment type="caution">
    <text evidence="2">The sequence shown here is derived from an EMBL/GenBank/DDBJ whole genome shotgun (WGS) entry which is preliminary data.</text>
</comment>
<dbReference type="AlphaFoldDB" id="A0A423TJL7"/>
<name>A0A423TJL7_PENVA</name>
<gene>
    <name evidence="2" type="ORF">C7M84_004773</name>
</gene>
<feature type="transmembrane region" description="Helical" evidence="1">
    <location>
        <begin position="475"/>
        <end position="502"/>
    </location>
</feature>